<keyword evidence="4" id="KW-0804">Transcription</keyword>
<keyword evidence="2" id="KW-0805">Transcription regulation</keyword>
<gene>
    <name evidence="6" type="ORF">GYN08_03815</name>
</gene>
<dbReference type="InterPro" id="IPR005119">
    <property type="entry name" value="LysR_subst-bd"/>
</dbReference>
<keyword evidence="7" id="KW-1185">Reference proteome</keyword>
<dbReference type="PANTHER" id="PTHR30419:SF24">
    <property type="entry name" value="HTH-TYPE TRANSCRIPTIONAL REGULATOR CZCR"/>
    <property type="match status" value="1"/>
</dbReference>
<evidence type="ECO:0000256" key="1">
    <source>
        <dbReference type="ARBA" id="ARBA00009437"/>
    </source>
</evidence>
<dbReference type="Pfam" id="PF03466">
    <property type="entry name" value="LysR_substrate"/>
    <property type="match status" value="1"/>
</dbReference>
<dbReference type="InterPro" id="IPR036388">
    <property type="entry name" value="WH-like_DNA-bd_sf"/>
</dbReference>
<comment type="similarity">
    <text evidence="1">Belongs to the LysR transcriptional regulatory family.</text>
</comment>
<sequence length="308" mass="33220">MTITQIEILVRVAETLSFTRTAEELHMTQPAVSHAVAAIESELETKLLLRDRKRGVALTEIGENVLPQFRAVLQRMDQVRQQVAAEKGIEVGSVSIGAFPSASAYFLPGLIREIRENYPNLHFDLHEGTADDIREGVHERKYDVGLVLLPAPGLDTVQLAESRMLLLLPPAHPLHAEPKVAIADLAGEDLILCRGGHEVAVINAFERERIDARITFTTHNVSTMVGMVAQGLGIGVVSEMALSMHPHSLEVKEIVPPIVRGIGIAAASMEEVSPAVRLFLDTAVRRFAGEDGTGGGRSGTGLPLSSSS</sequence>
<organism evidence="6 7">
    <name type="scientific">Saccharibacillus alkalitolerans</name>
    <dbReference type="NCBI Taxonomy" id="2705290"/>
    <lineage>
        <taxon>Bacteria</taxon>
        <taxon>Bacillati</taxon>
        <taxon>Bacillota</taxon>
        <taxon>Bacilli</taxon>
        <taxon>Bacillales</taxon>
        <taxon>Paenibacillaceae</taxon>
        <taxon>Saccharibacillus</taxon>
    </lineage>
</organism>
<name>A0ABX0F1K4_9BACL</name>
<evidence type="ECO:0000256" key="2">
    <source>
        <dbReference type="ARBA" id="ARBA00023015"/>
    </source>
</evidence>
<dbReference type="PRINTS" id="PR00039">
    <property type="entry name" value="HTHLYSR"/>
</dbReference>
<comment type="caution">
    <text evidence="6">The sequence shown here is derived from an EMBL/GenBank/DDBJ whole genome shotgun (WGS) entry which is preliminary data.</text>
</comment>
<dbReference type="PANTHER" id="PTHR30419">
    <property type="entry name" value="HTH-TYPE TRANSCRIPTIONAL REGULATOR YBHD"/>
    <property type="match status" value="1"/>
</dbReference>
<dbReference type="PROSITE" id="PS50931">
    <property type="entry name" value="HTH_LYSR"/>
    <property type="match status" value="1"/>
</dbReference>
<dbReference type="Gene3D" id="1.10.10.10">
    <property type="entry name" value="Winged helix-like DNA-binding domain superfamily/Winged helix DNA-binding domain"/>
    <property type="match status" value="1"/>
</dbReference>
<dbReference type="SUPFAM" id="SSF46785">
    <property type="entry name" value="Winged helix' DNA-binding domain"/>
    <property type="match status" value="1"/>
</dbReference>
<dbReference type="Gene3D" id="3.40.190.290">
    <property type="match status" value="1"/>
</dbReference>
<evidence type="ECO:0000259" key="5">
    <source>
        <dbReference type="PROSITE" id="PS50931"/>
    </source>
</evidence>
<evidence type="ECO:0000256" key="4">
    <source>
        <dbReference type="ARBA" id="ARBA00023163"/>
    </source>
</evidence>
<feature type="domain" description="HTH lysR-type" evidence="5">
    <location>
        <begin position="1"/>
        <end position="59"/>
    </location>
</feature>
<dbReference type="EMBL" id="JAAFGS010000001">
    <property type="protein sequence ID" value="NGZ74432.1"/>
    <property type="molecule type" value="Genomic_DNA"/>
</dbReference>
<dbReference type="InterPro" id="IPR036390">
    <property type="entry name" value="WH_DNA-bd_sf"/>
</dbReference>
<dbReference type="InterPro" id="IPR000847">
    <property type="entry name" value="LysR_HTH_N"/>
</dbReference>
<dbReference type="Pfam" id="PF00126">
    <property type="entry name" value="HTH_1"/>
    <property type="match status" value="1"/>
</dbReference>
<accession>A0ABX0F1K4</accession>
<protein>
    <submittedName>
        <fullName evidence="6">LysR family transcriptional regulator</fullName>
    </submittedName>
</protein>
<dbReference type="InterPro" id="IPR050950">
    <property type="entry name" value="HTH-type_LysR_regulators"/>
</dbReference>
<dbReference type="SUPFAM" id="SSF53850">
    <property type="entry name" value="Periplasmic binding protein-like II"/>
    <property type="match status" value="1"/>
</dbReference>
<dbReference type="CDD" id="cd05466">
    <property type="entry name" value="PBP2_LTTR_substrate"/>
    <property type="match status" value="1"/>
</dbReference>
<proteinExistence type="inferred from homology"/>
<keyword evidence="3" id="KW-0238">DNA-binding</keyword>
<dbReference type="Proteomes" id="UP000800303">
    <property type="component" value="Unassembled WGS sequence"/>
</dbReference>
<evidence type="ECO:0000313" key="6">
    <source>
        <dbReference type="EMBL" id="NGZ74432.1"/>
    </source>
</evidence>
<evidence type="ECO:0000313" key="7">
    <source>
        <dbReference type="Proteomes" id="UP000800303"/>
    </source>
</evidence>
<dbReference type="RefSeq" id="WP_166272632.1">
    <property type="nucleotide sequence ID" value="NZ_JAAFGS010000001.1"/>
</dbReference>
<reference evidence="6 7" key="1">
    <citation type="submission" date="2020-01" db="EMBL/GenBank/DDBJ databases">
        <title>Polyphasic characterisation and genomic insights into a novel alkali tolerant bacterium VR-M41.</title>
        <authorList>
            <person name="Vemuluri V.R."/>
        </authorList>
    </citation>
    <scope>NUCLEOTIDE SEQUENCE [LARGE SCALE GENOMIC DNA]</scope>
    <source>
        <strain evidence="6 7">VR-M41</strain>
    </source>
</reference>
<evidence type="ECO:0000256" key="3">
    <source>
        <dbReference type="ARBA" id="ARBA00023125"/>
    </source>
</evidence>